<protein>
    <submittedName>
        <fullName evidence="1">Uncharacterized protein</fullName>
    </submittedName>
</protein>
<gene>
    <name evidence="1" type="ORF">ABXS70_25040</name>
</gene>
<dbReference type="AlphaFoldDB" id="A0AAU8NA14"/>
<evidence type="ECO:0000313" key="1">
    <source>
        <dbReference type="EMBL" id="XCP94362.1"/>
    </source>
</evidence>
<proteinExistence type="predicted"/>
<organism evidence="1">
    <name type="scientific">Paenibacillus sp. AN1007</name>
    <dbReference type="NCBI Taxonomy" id="3151385"/>
    <lineage>
        <taxon>Bacteria</taxon>
        <taxon>Bacillati</taxon>
        <taxon>Bacillota</taxon>
        <taxon>Bacilli</taxon>
        <taxon>Bacillales</taxon>
        <taxon>Paenibacillaceae</taxon>
        <taxon>Paenibacillus</taxon>
    </lineage>
</organism>
<dbReference type="RefSeq" id="WP_342553755.1">
    <property type="nucleotide sequence ID" value="NZ_CP159992.1"/>
</dbReference>
<accession>A0AAU8NA14</accession>
<dbReference type="EMBL" id="CP159992">
    <property type="protein sequence ID" value="XCP94362.1"/>
    <property type="molecule type" value="Genomic_DNA"/>
</dbReference>
<sequence>MPNMHKAADPDHIIQHVVERFPCRVLWSEGRPCLEYQQEEDLAIITEYVRTVYGVELLDVFFTAVESLPEEIS</sequence>
<name>A0AAU8NA14_9BACL</name>
<reference evidence="1" key="1">
    <citation type="submission" date="2024-05" db="EMBL/GenBank/DDBJ databases">
        <title>Draft genome assemblies of 36 bacteria isolated from hibernating arctic ground squirrels.</title>
        <authorList>
            <person name="McKee H."/>
            <person name="Mullen L."/>
            <person name="Drown D.M."/>
            <person name="Duddleston K.N."/>
        </authorList>
    </citation>
    <scope>NUCLEOTIDE SEQUENCE</scope>
    <source>
        <strain evidence="1">AN1007</strain>
    </source>
</reference>